<comment type="caution">
    <text evidence="1">The sequence shown here is derived from an EMBL/GenBank/DDBJ whole genome shotgun (WGS) entry which is preliminary data.</text>
</comment>
<organism evidence="1 2">
    <name type="scientific">Paracoccus litorisediminis</name>
    <dbReference type="NCBI Taxonomy" id="2006130"/>
    <lineage>
        <taxon>Bacteria</taxon>
        <taxon>Pseudomonadati</taxon>
        <taxon>Pseudomonadota</taxon>
        <taxon>Alphaproteobacteria</taxon>
        <taxon>Rhodobacterales</taxon>
        <taxon>Paracoccaceae</taxon>
        <taxon>Paracoccus</taxon>
    </lineage>
</organism>
<sequence>MTDCERAIARRRMLLSVPRSDTTGTNRLEAVSFCLLGLDADGLRVRFVDGQGRLLDLSLNPVVAEALRDCITLAKRLPPA</sequence>
<dbReference type="AlphaFoldDB" id="A0A844HS36"/>
<evidence type="ECO:0000313" key="2">
    <source>
        <dbReference type="Proteomes" id="UP000449846"/>
    </source>
</evidence>
<protein>
    <submittedName>
        <fullName evidence="1">Uncharacterized protein</fullName>
    </submittedName>
</protein>
<name>A0A844HS36_9RHOB</name>
<dbReference type="EMBL" id="WMIG01000007">
    <property type="protein sequence ID" value="MTH60372.1"/>
    <property type="molecule type" value="Genomic_DNA"/>
</dbReference>
<dbReference type="Proteomes" id="UP000449846">
    <property type="component" value="Unassembled WGS sequence"/>
</dbReference>
<dbReference type="OrthoDB" id="7778560at2"/>
<proteinExistence type="predicted"/>
<dbReference type="RefSeq" id="WP_155040313.1">
    <property type="nucleotide sequence ID" value="NZ_JBHGCD010000015.1"/>
</dbReference>
<reference evidence="1 2" key="1">
    <citation type="submission" date="2019-11" db="EMBL/GenBank/DDBJ databases">
        <authorList>
            <person name="Dong K."/>
        </authorList>
    </citation>
    <scope>NUCLEOTIDE SEQUENCE [LARGE SCALE GENOMIC DNA]</scope>
    <source>
        <strain evidence="1 2">NBRC 112902</strain>
    </source>
</reference>
<accession>A0A844HS36</accession>
<keyword evidence="2" id="KW-1185">Reference proteome</keyword>
<gene>
    <name evidence="1" type="ORF">GL300_14240</name>
</gene>
<evidence type="ECO:0000313" key="1">
    <source>
        <dbReference type="EMBL" id="MTH60372.1"/>
    </source>
</evidence>